<evidence type="ECO:0000256" key="3">
    <source>
        <dbReference type="SAM" id="SignalP"/>
    </source>
</evidence>
<evidence type="ECO:0000313" key="6">
    <source>
        <dbReference type="Proteomes" id="UP001499988"/>
    </source>
</evidence>
<dbReference type="InterPro" id="IPR036514">
    <property type="entry name" value="SGNH_hydro_sf"/>
</dbReference>
<dbReference type="EMBL" id="BAABJZ010000090">
    <property type="protein sequence ID" value="GAA4893045.1"/>
    <property type="molecule type" value="Genomic_DNA"/>
</dbReference>
<feature type="domain" description="Sialate O-acetylesterase" evidence="4">
    <location>
        <begin position="112"/>
        <end position="215"/>
    </location>
</feature>
<sequence length="567" mass="62794">MQTLLAKHCLLALLASSALLHAHAEIRLPALFGDNMILQQDTQNAIWGFADPGEQVQVHASWGASAQTQADQAGNWKLMLATPAHQPGAPHSHSLTIAGDNTLTFNNVALGEVWLAAGQSNMGWAMQNTFSAEATLAQADNPDLRIYRSQRQHWHEPLLDNASGQWQTATPATVAQTSAVAYHFAATLQRTLKVPVGIIVQAYAGTPIEGWIPKTLQQDDPAVTALIADMDRRSRRFDRTQALETYQQQLTQYRAELALASTAPRRQREPKPPIITKPANLGHQMPGHIYNAMIHPIRPYGIKGMIWYQGERNSKNVAQALNYRRQLAQLVGYYRQSWHEMSDGNVAADLPVYFTQLPSWNPPQTLPVEGVEAPWAVNREMMRLASEELPNTGLAVAIDTGDAVELHPKNKRPIGLRHAALALSRVYGFDTMDTGPRLTGTQVAGDRLVLSFEAVGQGLMAAKDAPLDSFAIAGDDQQWHWAEAEILGDKIRLSSPAVPRPVAARYAWAMNPSQRNLLYNHEGFPASPFRTDDWPLFDPDKPLVQVHKPTKPDGYRAQDWPRPTMQP</sequence>
<keyword evidence="3" id="KW-0732">Signal</keyword>
<accession>A0ABP9F3A3</accession>
<name>A0ABP9F3A3_9GAMM</name>
<evidence type="ECO:0000256" key="1">
    <source>
        <dbReference type="ARBA" id="ARBA00022801"/>
    </source>
</evidence>
<dbReference type="RefSeq" id="WP_345336028.1">
    <property type="nucleotide sequence ID" value="NZ_BAABJZ010000090.1"/>
</dbReference>
<dbReference type="SUPFAM" id="SSF52266">
    <property type="entry name" value="SGNH hydrolase"/>
    <property type="match status" value="1"/>
</dbReference>
<organism evidence="5 6">
    <name type="scientific">Ferrimonas pelagia</name>
    <dbReference type="NCBI Taxonomy" id="1177826"/>
    <lineage>
        <taxon>Bacteria</taxon>
        <taxon>Pseudomonadati</taxon>
        <taxon>Pseudomonadota</taxon>
        <taxon>Gammaproteobacteria</taxon>
        <taxon>Alteromonadales</taxon>
        <taxon>Ferrimonadaceae</taxon>
        <taxon>Ferrimonas</taxon>
    </lineage>
</organism>
<comment type="caution">
    <text evidence="5">The sequence shown here is derived from an EMBL/GenBank/DDBJ whole genome shotgun (WGS) entry which is preliminary data.</text>
</comment>
<evidence type="ECO:0000259" key="4">
    <source>
        <dbReference type="Pfam" id="PF03629"/>
    </source>
</evidence>
<feature type="domain" description="Sialate O-acetylesterase" evidence="4">
    <location>
        <begin position="287"/>
        <end position="399"/>
    </location>
</feature>
<dbReference type="PANTHER" id="PTHR22901:SF0">
    <property type="entry name" value="SIALATE O-ACETYLESTERASE"/>
    <property type="match status" value="1"/>
</dbReference>
<evidence type="ECO:0000313" key="5">
    <source>
        <dbReference type="EMBL" id="GAA4893045.1"/>
    </source>
</evidence>
<reference evidence="6" key="1">
    <citation type="journal article" date="2019" name="Int. J. Syst. Evol. Microbiol.">
        <title>The Global Catalogue of Microorganisms (GCM) 10K type strain sequencing project: providing services to taxonomists for standard genome sequencing and annotation.</title>
        <authorList>
            <consortium name="The Broad Institute Genomics Platform"/>
            <consortium name="The Broad Institute Genome Sequencing Center for Infectious Disease"/>
            <person name="Wu L."/>
            <person name="Ma J."/>
        </authorList>
    </citation>
    <scope>NUCLEOTIDE SEQUENCE [LARGE SCALE GENOMIC DNA]</scope>
    <source>
        <strain evidence="6">JCM 18401</strain>
    </source>
</reference>
<dbReference type="Pfam" id="PF03629">
    <property type="entry name" value="SASA"/>
    <property type="match status" value="2"/>
</dbReference>
<dbReference type="PANTHER" id="PTHR22901">
    <property type="entry name" value="SIALATE O-ACETYLESTERASE"/>
    <property type="match status" value="1"/>
</dbReference>
<feature type="region of interest" description="Disordered" evidence="2">
    <location>
        <begin position="540"/>
        <end position="567"/>
    </location>
</feature>
<dbReference type="Proteomes" id="UP001499988">
    <property type="component" value="Unassembled WGS sequence"/>
</dbReference>
<dbReference type="InterPro" id="IPR005181">
    <property type="entry name" value="SASA"/>
</dbReference>
<feature type="signal peptide" evidence="3">
    <location>
        <begin position="1"/>
        <end position="24"/>
    </location>
</feature>
<dbReference type="InterPro" id="IPR039329">
    <property type="entry name" value="SIAE"/>
</dbReference>
<protein>
    <submittedName>
        <fullName evidence="5">Sialate O-acetylesterase</fullName>
    </submittedName>
</protein>
<gene>
    <name evidence="5" type="ORF">GCM10023333_27830</name>
</gene>
<dbReference type="Gene3D" id="3.40.50.1110">
    <property type="entry name" value="SGNH hydrolase"/>
    <property type="match status" value="1"/>
</dbReference>
<keyword evidence="1" id="KW-0378">Hydrolase</keyword>
<keyword evidence="6" id="KW-1185">Reference proteome</keyword>
<feature type="chain" id="PRO_5047085112" evidence="3">
    <location>
        <begin position="25"/>
        <end position="567"/>
    </location>
</feature>
<evidence type="ECO:0000256" key="2">
    <source>
        <dbReference type="SAM" id="MobiDB-lite"/>
    </source>
</evidence>
<proteinExistence type="predicted"/>